<proteinExistence type="predicted"/>
<gene>
    <name evidence="3" type="ORF">J2X21_001083</name>
</gene>
<keyword evidence="2" id="KW-1133">Transmembrane helix</keyword>
<dbReference type="EMBL" id="JAVDXV010000002">
    <property type="protein sequence ID" value="MDR7331957.1"/>
    <property type="molecule type" value="Genomic_DNA"/>
</dbReference>
<organism evidence="3 4">
    <name type="scientific">Roseateles asaccharophilus</name>
    <dbReference type="NCBI Taxonomy" id="582607"/>
    <lineage>
        <taxon>Bacteria</taxon>
        <taxon>Pseudomonadati</taxon>
        <taxon>Pseudomonadota</taxon>
        <taxon>Betaproteobacteria</taxon>
        <taxon>Burkholderiales</taxon>
        <taxon>Sphaerotilaceae</taxon>
        <taxon>Roseateles</taxon>
    </lineage>
</organism>
<name>A0ABU2A439_9BURK</name>
<dbReference type="RefSeq" id="WP_310325862.1">
    <property type="nucleotide sequence ID" value="NZ_JAVDXV010000002.1"/>
</dbReference>
<evidence type="ECO:0008006" key="5">
    <source>
        <dbReference type="Google" id="ProtNLM"/>
    </source>
</evidence>
<evidence type="ECO:0000256" key="2">
    <source>
        <dbReference type="SAM" id="Phobius"/>
    </source>
</evidence>
<dbReference type="Proteomes" id="UP001180825">
    <property type="component" value="Unassembled WGS sequence"/>
</dbReference>
<sequence>MTAPTTRSSPWREPMVWLVVSGPVAVILASIFTVSLAIRHPDPPLSVHAAGSAAPAHKARNHAATGVVAEMKK</sequence>
<feature type="transmembrane region" description="Helical" evidence="2">
    <location>
        <begin position="15"/>
        <end position="38"/>
    </location>
</feature>
<accession>A0ABU2A439</accession>
<evidence type="ECO:0000313" key="3">
    <source>
        <dbReference type="EMBL" id="MDR7331957.1"/>
    </source>
</evidence>
<reference evidence="3 4" key="1">
    <citation type="submission" date="2023-07" db="EMBL/GenBank/DDBJ databases">
        <title>Sorghum-associated microbial communities from plants grown in Nebraska, USA.</title>
        <authorList>
            <person name="Schachtman D."/>
        </authorList>
    </citation>
    <scope>NUCLEOTIDE SEQUENCE [LARGE SCALE GENOMIC DNA]</scope>
    <source>
        <strain evidence="3 4">BE316</strain>
    </source>
</reference>
<keyword evidence="2" id="KW-0812">Transmembrane</keyword>
<comment type="caution">
    <text evidence="3">The sequence shown here is derived from an EMBL/GenBank/DDBJ whole genome shotgun (WGS) entry which is preliminary data.</text>
</comment>
<keyword evidence="2" id="KW-0472">Membrane</keyword>
<evidence type="ECO:0000313" key="4">
    <source>
        <dbReference type="Proteomes" id="UP001180825"/>
    </source>
</evidence>
<feature type="region of interest" description="Disordered" evidence="1">
    <location>
        <begin position="47"/>
        <end position="73"/>
    </location>
</feature>
<protein>
    <recommendedName>
        <fullName evidence="5">Nitrogen fixation protein FixH</fullName>
    </recommendedName>
</protein>
<keyword evidence="4" id="KW-1185">Reference proteome</keyword>
<evidence type="ECO:0000256" key="1">
    <source>
        <dbReference type="SAM" id="MobiDB-lite"/>
    </source>
</evidence>